<keyword evidence="1" id="KW-0732">Signal</keyword>
<proteinExistence type="predicted"/>
<feature type="signal peptide" evidence="1">
    <location>
        <begin position="1"/>
        <end position="26"/>
    </location>
</feature>
<keyword evidence="3" id="KW-1185">Reference proteome</keyword>
<evidence type="ECO:0000313" key="3">
    <source>
        <dbReference type="Proteomes" id="UP001491552"/>
    </source>
</evidence>
<comment type="caution">
    <text evidence="2">The sequence shown here is derived from an EMBL/GenBank/DDBJ whole genome shotgun (WGS) entry which is preliminary data.</text>
</comment>
<gene>
    <name evidence="2" type="ORF">WMO66_04350</name>
</gene>
<dbReference type="InterPro" id="IPR011047">
    <property type="entry name" value="Quinoprotein_ADH-like_sf"/>
</dbReference>
<evidence type="ECO:0008006" key="4">
    <source>
        <dbReference type="Google" id="ProtNLM"/>
    </source>
</evidence>
<organism evidence="2 3">
    <name type="scientific">Faecousia intestinalis</name>
    <dbReference type="NCBI Taxonomy" id="3133167"/>
    <lineage>
        <taxon>Bacteria</taxon>
        <taxon>Bacillati</taxon>
        <taxon>Bacillota</taxon>
        <taxon>Clostridia</taxon>
        <taxon>Eubacteriales</taxon>
        <taxon>Oscillospiraceae</taxon>
        <taxon>Faecousia</taxon>
    </lineage>
</organism>
<dbReference type="EMBL" id="JBBMFF010000159">
    <property type="protein sequence ID" value="MEQ2510486.1"/>
    <property type="molecule type" value="Genomic_DNA"/>
</dbReference>
<dbReference type="SUPFAM" id="SSF50998">
    <property type="entry name" value="Quinoprotein alcohol dehydrogenase-like"/>
    <property type="match status" value="1"/>
</dbReference>
<dbReference type="RefSeq" id="WP_349135161.1">
    <property type="nucleotide sequence ID" value="NZ_JBBMFF010000159.1"/>
</dbReference>
<dbReference type="PROSITE" id="PS51257">
    <property type="entry name" value="PROKAR_LIPOPROTEIN"/>
    <property type="match status" value="1"/>
</dbReference>
<sequence>MLTSRRMLSLLLAAAAVIAILSGCYAAPVSETTEQGGETSGAIVTDSEIPVTTYPVPEENIRVFGNMAASASTGGFWQWDTFFRPYIQAYDPVTRTTYVPCYQNGCRHNDPTCNACFGDLQSLVEYRGNYYALVYTDDETASALVTRPLSGGPLQTLASWEPENENEACRCVLRCVSFGKAYVISNRETYELTEGVQLTAVAQESSLVSVDLQTGEISTILENCDNYDLYGVWEDIAVLRVLEMAEDAPEFEDWLAQQPEGTAWDEYDRQFVRFRFLIRNLKTGEETVLVDASENFVRTVDPHRSWGQYAVYQVDRSLYVYDLEEQAKRKLFTYERDWGFYNYQIMDGHVIAICGTEDTCRAWAVDIADGSVIALDTRGGNVVAFGANYECNGYFAGLKRNSSGDFEQCYISKEDFYRSNYDAAFR</sequence>
<name>A0ABV1G4Y8_9FIRM</name>
<dbReference type="Proteomes" id="UP001491552">
    <property type="component" value="Unassembled WGS sequence"/>
</dbReference>
<evidence type="ECO:0000313" key="2">
    <source>
        <dbReference type="EMBL" id="MEQ2510486.1"/>
    </source>
</evidence>
<protein>
    <recommendedName>
        <fullName evidence="4">DUF5050 domain-containing protein</fullName>
    </recommendedName>
</protein>
<feature type="chain" id="PRO_5047222138" description="DUF5050 domain-containing protein" evidence="1">
    <location>
        <begin position="27"/>
        <end position="426"/>
    </location>
</feature>
<evidence type="ECO:0000256" key="1">
    <source>
        <dbReference type="SAM" id="SignalP"/>
    </source>
</evidence>
<accession>A0ABV1G4Y8</accession>
<reference evidence="2 3" key="1">
    <citation type="submission" date="2024-03" db="EMBL/GenBank/DDBJ databases">
        <title>Human intestinal bacterial collection.</title>
        <authorList>
            <person name="Pauvert C."/>
            <person name="Hitch T.C.A."/>
            <person name="Clavel T."/>
        </authorList>
    </citation>
    <scope>NUCLEOTIDE SEQUENCE [LARGE SCALE GENOMIC DNA]</scope>
    <source>
        <strain evidence="2 3">CLA-AA-H192</strain>
    </source>
</reference>